<feature type="transmembrane region" description="Helical" evidence="1">
    <location>
        <begin position="93"/>
        <end position="110"/>
    </location>
</feature>
<feature type="transmembrane region" description="Helical" evidence="1">
    <location>
        <begin position="160"/>
        <end position="178"/>
    </location>
</feature>
<sequence length="212" mass="23357">MQTRTLIDHLSRDLEPVRPRNVFGEARILIILVVIELGLYLGARMFRPDIAFAIYLPSFWWKLLSLGLIGTVGGIATILSVDPTGTSNGSLRFILGLIATSFLSGWLFCMPDWLPLPASRLNPMQGLHCIYNIFLLSIPFTVGLALVIRRGAPTDLEGTASTAGMAAAAWGAFIFTFACPIDDPFYIALFYSIGCGAVLMCSRRILRYIAHW</sequence>
<keyword evidence="1" id="KW-0472">Membrane</keyword>
<dbReference type="Pfam" id="PF06532">
    <property type="entry name" value="NrsF"/>
    <property type="match status" value="1"/>
</dbReference>
<dbReference type="InterPro" id="IPR009495">
    <property type="entry name" value="NrsF"/>
</dbReference>
<keyword evidence="1" id="KW-0812">Transmembrane</keyword>
<keyword evidence="1" id="KW-1133">Transmembrane helix</keyword>
<dbReference type="Proteomes" id="UP000184096">
    <property type="component" value="Chromosome I"/>
</dbReference>
<evidence type="ECO:0000313" key="2">
    <source>
        <dbReference type="EMBL" id="SHN85286.1"/>
    </source>
</evidence>
<dbReference type="EMBL" id="LT670849">
    <property type="protein sequence ID" value="SHN85286.1"/>
    <property type="molecule type" value="Genomic_DNA"/>
</dbReference>
<dbReference type="RefSeq" id="WP_072823827.1">
    <property type="nucleotide sequence ID" value="NZ_LT670849.1"/>
</dbReference>
<proteinExistence type="predicted"/>
<reference evidence="3" key="1">
    <citation type="submission" date="2016-11" db="EMBL/GenBank/DDBJ databases">
        <authorList>
            <person name="Varghese N."/>
            <person name="Submissions S."/>
        </authorList>
    </citation>
    <scope>NUCLEOTIDE SEQUENCE [LARGE SCALE GENOMIC DNA]</scope>
    <source>
        <strain evidence="3">GAS401</strain>
    </source>
</reference>
<feature type="transmembrane region" description="Helical" evidence="1">
    <location>
        <begin position="59"/>
        <end position="81"/>
    </location>
</feature>
<name>A0A1M7UQX3_9BRAD</name>
<dbReference type="OrthoDB" id="7256301at2"/>
<feature type="transmembrane region" description="Helical" evidence="1">
    <location>
        <begin position="28"/>
        <end position="47"/>
    </location>
</feature>
<organism evidence="2 3">
    <name type="scientific">Bradyrhizobium erythrophlei</name>
    <dbReference type="NCBI Taxonomy" id="1437360"/>
    <lineage>
        <taxon>Bacteria</taxon>
        <taxon>Pseudomonadati</taxon>
        <taxon>Pseudomonadota</taxon>
        <taxon>Alphaproteobacteria</taxon>
        <taxon>Hyphomicrobiales</taxon>
        <taxon>Nitrobacteraceae</taxon>
        <taxon>Bradyrhizobium</taxon>
    </lineage>
</organism>
<protein>
    <recommendedName>
        <fullName evidence="4">DUF1109 domain-containing protein</fullName>
    </recommendedName>
</protein>
<evidence type="ECO:0000313" key="3">
    <source>
        <dbReference type="Proteomes" id="UP000184096"/>
    </source>
</evidence>
<keyword evidence="3" id="KW-1185">Reference proteome</keyword>
<gene>
    <name evidence="2" type="ORF">SAMN05444170_6237</name>
</gene>
<feature type="transmembrane region" description="Helical" evidence="1">
    <location>
        <begin position="130"/>
        <end position="148"/>
    </location>
</feature>
<feature type="transmembrane region" description="Helical" evidence="1">
    <location>
        <begin position="184"/>
        <end position="202"/>
    </location>
</feature>
<evidence type="ECO:0008006" key="4">
    <source>
        <dbReference type="Google" id="ProtNLM"/>
    </source>
</evidence>
<evidence type="ECO:0000256" key="1">
    <source>
        <dbReference type="SAM" id="Phobius"/>
    </source>
</evidence>
<dbReference type="AlphaFoldDB" id="A0A1M7UQX3"/>
<accession>A0A1M7UQX3</accession>